<comment type="caution">
    <text evidence="18">The sequence shown here is derived from an EMBL/GenBank/DDBJ whole genome shotgun (WGS) entry which is preliminary data.</text>
</comment>
<evidence type="ECO:0000256" key="7">
    <source>
        <dbReference type="ARBA" id="ARBA00022723"/>
    </source>
</evidence>
<evidence type="ECO:0000256" key="16">
    <source>
        <dbReference type="SAM" id="Phobius"/>
    </source>
</evidence>
<feature type="domain" description="Cytochrome oxidase subunit II copper A binding" evidence="17">
    <location>
        <begin position="160"/>
        <end position="273"/>
    </location>
</feature>
<keyword evidence="10 16" id="KW-1133">Transmembrane helix</keyword>
<keyword evidence="11" id="KW-0186">Copper</keyword>
<dbReference type="InterPro" id="IPR014222">
    <property type="entry name" value="Cyt_c_oxidase_su2"/>
</dbReference>
<evidence type="ECO:0000313" key="19">
    <source>
        <dbReference type="Proteomes" id="UP001297272"/>
    </source>
</evidence>
<keyword evidence="7" id="KW-0479">Metal-binding</keyword>
<keyword evidence="6 16" id="KW-0812">Transmembrane</keyword>
<evidence type="ECO:0000313" key="18">
    <source>
        <dbReference type="EMBL" id="MBS9719319.1"/>
    </source>
</evidence>
<evidence type="ECO:0000256" key="3">
    <source>
        <dbReference type="ARBA" id="ARBA00012949"/>
    </source>
</evidence>
<evidence type="ECO:0000256" key="10">
    <source>
        <dbReference type="ARBA" id="ARBA00022989"/>
    </source>
</evidence>
<organism evidence="18 19">
    <name type="scientific">Tianweitania aestuarii</name>
    <dbReference type="NCBI Taxonomy" id="2814886"/>
    <lineage>
        <taxon>Bacteria</taxon>
        <taxon>Pseudomonadati</taxon>
        <taxon>Pseudomonadota</taxon>
        <taxon>Alphaproteobacteria</taxon>
        <taxon>Hyphomicrobiales</taxon>
        <taxon>Phyllobacteriaceae</taxon>
        <taxon>Tianweitania</taxon>
    </lineage>
</organism>
<dbReference type="Pfam" id="PF00116">
    <property type="entry name" value="COX2"/>
    <property type="match status" value="1"/>
</dbReference>
<comment type="catalytic activity">
    <reaction evidence="15">
        <text>4 Fe(II)-[cytochrome c] + O2 + 8 H(+)(in) = 4 Fe(III)-[cytochrome c] + 2 H2O + 4 H(+)(out)</text>
        <dbReference type="Rhea" id="RHEA:11436"/>
        <dbReference type="Rhea" id="RHEA-COMP:10350"/>
        <dbReference type="Rhea" id="RHEA-COMP:14399"/>
        <dbReference type="ChEBI" id="CHEBI:15377"/>
        <dbReference type="ChEBI" id="CHEBI:15378"/>
        <dbReference type="ChEBI" id="CHEBI:15379"/>
        <dbReference type="ChEBI" id="CHEBI:29033"/>
        <dbReference type="ChEBI" id="CHEBI:29034"/>
        <dbReference type="EC" id="7.1.1.9"/>
    </reaction>
</comment>
<comment type="function">
    <text evidence="13">Subunits I and II form the functional core of the enzyme complex. Electrons originating in cytochrome c are transferred via heme a and Cu(A) to the binuclear center formed by heme a3 and Cu(B).</text>
</comment>
<dbReference type="EMBL" id="JAFMNX010000001">
    <property type="protein sequence ID" value="MBS9719319.1"/>
    <property type="molecule type" value="Genomic_DNA"/>
</dbReference>
<dbReference type="Proteomes" id="UP001297272">
    <property type="component" value="Unassembled WGS sequence"/>
</dbReference>
<dbReference type="PANTHER" id="PTHR22888">
    <property type="entry name" value="CYTOCHROME C OXIDASE, SUBUNIT II"/>
    <property type="match status" value="1"/>
</dbReference>
<dbReference type="EC" id="7.1.1.9" evidence="3"/>
<dbReference type="Gene3D" id="1.10.287.90">
    <property type="match status" value="1"/>
</dbReference>
<reference evidence="18 19" key="1">
    <citation type="submission" date="2021-03" db="EMBL/GenBank/DDBJ databases">
        <title>Tianweitania aestuarii sp. nov., isolated from a tidal flat.</title>
        <authorList>
            <person name="Park S."/>
            <person name="Yoon J.-H."/>
        </authorList>
    </citation>
    <scope>NUCLEOTIDE SEQUENCE [LARGE SCALE GENOMIC DNA]</scope>
    <source>
        <strain evidence="18 19">BSSL-BM11</strain>
    </source>
</reference>
<protein>
    <recommendedName>
        <fullName evidence="3">cytochrome-c oxidase</fullName>
        <ecNumber evidence="3">7.1.1.9</ecNumber>
    </recommendedName>
    <alternativeName>
        <fullName evidence="14">Cytochrome aa3 subunit 2</fullName>
    </alternativeName>
</protein>
<dbReference type="NCBIfam" id="TIGR02866">
    <property type="entry name" value="CoxB"/>
    <property type="match status" value="1"/>
</dbReference>
<evidence type="ECO:0000256" key="12">
    <source>
        <dbReference type="ARBA" id="ARBA00023136"/>
    </source>
</evidence>
<keyword evidence="12 16" id="KW-0472">Membrane</keyword>
<comment type="similarity">
    <text evidence="2">Belongs to the cytochrome c oxidase subunit 2 family.</text>
</comment>
<evidence type="ECO:0000256" key="15">
    <source>
        <dbReference type="ARBA" id="ARBA00047816"/>
    </source>
</evidence>
<evidence type="ECO:0000256" key="5">
    <source>
        <dbReference type="ARBA" id="ARBA00022660"/>
    </source>
</evidence>
<evidence type="ECO:0000256" key="4">
    <source>
        <dbReference type="ARBA" id="ARBA00022448"/>
    </source>
</evidence>
<feature type="transmembrane region" description="Helical" evidence="16">
    <location>
        <begin position="126"/>
        <end position="150"/>
    </location>
</feature>
<comment type="subcellular location">
    <subcellularLocation>
        <location evidence="1">Membrane</location>
        <topology evidence="1">Multi-pass membrane protein</topology>
    </subcellularLocation>
</comment>
<dbReference type="PROSITE" id="PS00078">
    <property type="entry name" value="COX2"/>
    <property type="match status" value="1"/>
</dbReference>
<dbReference type="InterPro" id="IPR036257">
    <property type="entry name" value="Cyt_c_oxidase_su2_TM_sf"/>
</dbReference>
<dbReference type="PANTHER" id="PTHR22888:SF9">
    <property type="entry name" value="CYTOCHROME C OXIDASE SUBUNIT 2"/>
    <property type="match status" value="1"/>
</dbReference>
<dbReference type="InterPro" id="IPR002429">
    <property type="entry name" value="CcO_II-like_C"/>
</dbReference>
<dbReference type="InterPro" id="IPR034236">
    <property type="entry name" value="CuRO_CcO_Caa3_II"/>
</dbReference>
<gene>
    <name evidence="18" type="primary">coxB</name>
    <name evidence="18" type="ORF">JYU29_01295</name>
</gene>
<keyword evidence="8" id="KW-1278">Translocase</keyword>
<sequence length="283" mass="31136">MPGHRDGGLHGLVQNFLDDRSCALDFGHWLFPWFEKAVDACARSLPCLTRYARRLLRPVPILGTSLLLAGCGGDLSALDPAGPNAHNVATLWWIMLWGSTAIFLFVSLILCLALTQRGQRLLSPRWLLIGGGLAFPSVVLVALVAVSLALGERLLVYANEAPLRIEAVARQWQWEFRYGDDTNIATLDKLHIPAGRPVDFAVTSDDVIHSFWIPRLGGKMDAIPGHTNTIRLMADKPGTYGGVCAEFCGEGHAIMRFSVQAHEPNEFNDVMQQLSASRAERQQ</sequence>
<proteinExistence type="inferred from homology"/>
<evidence type="ECO:0000256" key="11">
    <source>
        <dbReference type="ARBA" id="ARBA00023008"/>
    </source>
</evidence>
<evidence type="ECO:0000256" key="9">
    <source>
        <dbReference type="ARBA" id="ARBA00022982"/>
    </source>
</evidence>
<keyword evidence="4" id="KW-0813">Transport</keyword>
<dbReference type="Gene3D" id="2.60.40.420">
    <property type="entry name" value="Cupredoxins - blue copper proteins"/>
    <property type="match status" value="1"/>
</dbReference>
<keyword evidence="19" id="KW-1185">Reference proteome</keyword>
<dbReference type="PRINTS" id="PR01166">
    <property type="entry name" value="CYCOXIDASEII"/>
</dbReference>
<dbReference type="PROSITE" id="PS50857">
    <property type="entry name" value="COX2_CUA"/>
    <property type="match status" value="1"/>
</dbReference>
<dbReference type="InterPro" id="IPR001505">
    <property type="entry name" value="Copper_CuA"/>
</dbReference>
<name>A0ABS5RQJ4_9HYPH</name>
<evidence type="ECO:0000259" key="17">
    <source>
        <dbReference type="PROSITE" id="PS50857"/>
    </source>
</evidence>
<evidence type="ECO:0000256" key="1">
    <source>
        <dbReference type="ARBA" id="ARBA00004141"/>
    </source>
</evidence>
<evidence type="ECO:0000256" key="14">
    <source>
        <dbReference type="ARBA" id="ARBA00031399"/>
    </source>
</evidence>
<feature type="transmembrane region" description="Helical" evidence="16">
    <location>
        <begin position="90"/>
        <end position="114"/>
    </location>
</feature>
<evidence type="ECO:0000256" key="13">
    <source>
        <dbReference type="ARBA" id="ARBA00024688"/>
    </source>
</evidence>
<keyword evidence="9" id="KW-0249">Electron transport</keyword>
<dbReference type="InterPro" id="IPR008972">
    <property type="entry name" value="Cupredoxin"/>
</dbReference>
<evidence type="ECO:0000256" key="8">
    <source>
        <dbReference type="ARBA" id="ARBA00022967"/>
    </source>
</evidence>
<dbReference type="CDD" id="cd04213">
    <property type="entry name" value="CuRO_CcO_Caa3_II"/>
    <property type="match status" value="1"/>
</dbReference>
<keyword evidence="5" id="KW-0679">Respiratory chain</keyword>
<evidence type="ECO:0000256" key="2">
    <source>
        <dbReference type="ARBA" id="ARBA00007866"/>
    </source>
</evidence>
<dbReference type="SUPFAM" id="SSF81464">
    <property type="entry name" value="Cytochrome c oxidase subunit II-like, transmembrane region"/>
    <property type="match status" value="1"/>
</dbReference>
<dbReference type="InterPro" id="IPR045187">
    <property type="entry name" value="CcO_II"/>
</dbReference>
<feature type="transmembrane region" description="Helical" evidence="16">
    <location>
        <begin position="59"/>
        <end position="78"/>
    </location>
</feature>
<dbReference type="SUPFAM" id="SSF49503">
    <property type="entry name" value="Cupredoxins"/>
    <property type="match status" value="1"/>
</dbReference>
<evidence type="ECO:0000256" key="6">
    <source>
        <dbReference type="ARBA" id="ARBA00022692"/>
    </source>
</evidence>
<accession>A0ABS5RQJ4</accession>